<dbReference type="Gene3D" id="3.10.180.10">
    <property type="entry name" value="2,3-Dihydroxybiphenyl 1,2-Dioxygenase, domain 1"/>
    <property type="match status" value="1"/>
</dbReference>
<dbReference type="InterPro" id="IPR037523">
    <property type="entry name" value="VOC_core"/>
</dbReference>
<organism evidence="2 3">
    <name type="scientific">Rosistilla ulvae</name>
    <dbReference type="NCBI Taxonomy" id="1930277"/>
    <lineage>
        <taxon>Bacteria</taxon>
        <taxon>Pseudomonadati</taxon>
        <taxon>Planctomycetota</taxon>
        <taxon>Planctomycetia</taxon>
        <taxon>Pirellulales</taxon>
        <taxon>Pirellulaceae</taxon>
        <taxon>Rosistilla</taxon>
    </lineage>
</organism>
<dbReference type="AlphaFoldDB" id="A0A517M738"/>
<protein>
    <submittedName>
        <fullName evidence="2">Glyoxalase-like domain protein</fullName>
    </submittedName>
</protein>
<sequence length="131" mass="14068">MNSNPVVHFEIYVQDMDRAKAFYEAILGSKLENMPSPTSETDIDMCLFPMDEESGMSTYGAGGMLVRMEGMPSGGSGTLVYFGCEDCAVNAARAAQLGGSVSKEKTSIGEHGFFTLVQDTEGNTIGFHSME</sequence>
<keyword evidence="3" id="KW-1185">Reference proteome</keyword>
<dbReference type="EMBL" id="CP036261">
    <property type="protein sequence ID" value="QDS90686.1"/>
    <property type="molecule type" value="Genomic_DNA"/>
</dbReference>
<dbReference type="PANTHER" id="PTHR33993:SF2">
    <property type="entry name" value="VOC DOMAIN-CONTAINING PROTEIN"/>
    <property type="match status" value="1"/>
</dbReference>
<evidence type="ECO:0000313" key="3">
    <source>
        <dbReference type="Proteomes" id="UP000319557"/>
    </source>
</evidence>
<dbReference type="Proteomes" id="UP000319557">
    <property type="component" value="Chromosome"/>
</dbReference>
<dbReference type="KEGG" id="ruv:EC9_49000"/>
<gene>
    <name evidence="2" type="ORF">EC9_49000</name>
</gene>
<reference evidence="2 3" key="1">
    <citation type="submission" date="2019-02" db="EMBL/GenBank/DDBJ databases">
        <title>Deep-cultivation of Planctomycetes and their phenomic and genomic characterization uncovers novel biology.</title>
        <authorList>
            <person name="Wiegand S."/>
            <person name="Jogler M."/>
            <person name="Boedeker C."/>
            <person name="Pinto D."/>
            <person name="Vollmers J."/>
            <person name="Rivas-Marin E."/>
            <person name="Kohn T."/>
            <person name="Peeters S.H."/>
            <person name="Heuer A."/>
            <person name="Rast P."/>
            <person name="Oberbeckmann S."/>
            <person name="Bunk B."/>
            <person name="Jeske O."/>
            <person name="Meyerdierks A."/>
            <person name="Storesund J.E."/>
            <person name="Kallscheuer N."/>
            <person name="Luecker S."/>
            <person name="Lage O.M."/>
            <person name="Pohl T."/>
            <person name="Merkel B.J."/>
            <person name="Hornburger P."/>
            <person name="Mueller R.-W."/>
            <person name="Bruemmer F."/>
            <person name="Labrenz M."/>
            <person name="Spormann A.M."/>
            <person name="Op den Camp H."/>
            <person name="Overmann J."/>
            <person name="Amann R."/>
            <person name="Jetten M.S.M."/>
            <person name="Mascher T."/>
            <person name="Medema M.H."/>
            <person name="Devos D.P."/>
            <person name="Kaster A.-K."/>
            <person name="Ovreas L."/>
            <person name="Rohde M."/>
            <person name="Galperin M.Y."/>
            <person name="Jogler C."/>
        </authorList>
    </citation>
    <scope>NUCLEOTIDE SEQUENCE [LARGE SCALE GENOMIC DNA]</scope>
    <source>
        <strain evidence="2 3">EC9</strain>
    </source>
</reference>
<dbReference type="InterPro" id="IPR029068">
    <property type="entry name" value="Glyas_Bleomycin-R_OHBP_Dase"/>
</dbReference>
<dbReference type="InterPro" id="IPR052164">
    <property type="entry name" value="Anthracycline_SecMetBiosynth"/>
</dbReference>
<dbReference type="InterPro" id="IPR004360">
    <property type="entry name" value="Glyas_Fos-R_dOase_dom"/>
</dbReference>
<accession>A0A517M738</accession>
<dbReference type="SUPFAM" id="SSF54593">
    <property type="entry name" value="Glyoxalase/Bleomycin resistance protein/Dihydroxybiphenyl dioxygenase"/>
    <property type="match status" value="1"/>
</dbReference>
<evidence type="ECO:0000259" key="1">
    <source>
        <dbReference type="PROSITE" id="PS51819"/>
    </source>
</evidence>
<dbReference type="PROSITE" id="PS51819">
    <property type="entry name" value="VOC"/>
    <property type="match status" value="1"/>
</dbReference>
<dbReference type="PANTHER" id="PTHR33993">
    <property type="entry name" value="GLYOXALASE-RELATED"/>
    <property type="match status" value="1"/>
</dbReference>
<dbReference type="RefSeq" id="WP_145348458.1">
    <property type="nucleotide sequence ID" value="NZ_CP036261.1"/>
</dbReference>
<name>A0A517M738_9BACT</name>
<evidence type="ECO:0000313" key="2">
    <source>
        <dbReference type="EMBL" id="QDS90686.1"/>
    </source>
</evidence>
<dbReference type="CDD" id="cd07247">
    <property type="entry name" value="SgaA_N_like"/>
    <property type="match status" value="1"/>
</dbReference>
<dbReference type="OrthoDB" id="9804235at2"/>
<proteinExistence type="predicted"/>
<feature type="domain" description="VOC" evidence="1">
    <location>
        <begin position="5"/>
        <end position="130"/>
    </location>
</feature>
<dbReference type="Pfam" id="PF00903">
    <property type="entry name" value="Glyoxalase"/>
    <property type="match status" value="1"/>
</dbReference>